<reference evidence="4 5" key="1">
    <citation type="submission" date="2023-07" db="EMBL/GenBank/DDBJ databases">
        <title>Sorghum-associated microbial communities from plants grown in Nebraska, USA.</title>
        <authorList>
            <person name="Schachtman D."/>
        </authorList>
    </citation>
    <scope>NUCLEOTIDE SEQUENCE [LARGE SCALE GENOMIC DNA]</scope>
    <source>
        <strain evidence="4 5">DS2154</strain>
    </source>
</reference>
<evidence type="ECO:0000313" key="4">
    <source>
        <dbReference type="EMBL" id="MDR6534217.1"/>
    </source>
</evidence>
<keyword evidence="5" id="KW-1185">Reference proteome</keyword>
<dbReference type="CDD" id="cd05374">
    <property type="entry name" value="17beta-HSD-like_SDR_c"/>
    <property type="match status" value="1"/>
</dbReference>
<dbReference type="InterPro" id="IPR051911">
    <property type="entry name" value="SDR_oxidoreductase"/>
</dbReference>
<dbReference type="InterPro" id="IPR002347">
    <property type="entry name" value="SDR_fam"/>
</dbReference>
<dbReference type="InterPro" id="IPR036291">
    <property type="entry name" value="NAD(P)-bd_dom_sf"/>
</dbReference>
<accession>A0ABU1N7D9</accession>
<gene>
    <name evidence="4" type="ORF">J2800_004988</name>
</gene>
<dbReference type="Proteomes" id="UP001262754">
    <property type="component" value="Unassembled WGS sequence"/>
</dbReference>
<dbReference type="EMBL" id="JAVDRL010000022">
    <property type="protein sequence ID" value="MDR6534217.1"/>
    <property type="molecule type" value="Genomic_DNA"/>
</dbReference>
<comment type="caution">
    <text evidence="4">The sequence shown here is derived from an EMBL/GenBank/DDBJ whole genome shotgun (WGS) entry which is preliminary data.</text>
</comment>
<dbReference type="NCBIfam" id="NF004824">
    <property type="entry name" value="PRK06180.1"/>
    <property type="match status" value="1"/>
</dbReference>
<proteinExistence type="inferred from homology"/>
<organism evidence="4 5">
    <name type="scientific">Caulobacter rhizosphaerae</name>
    <dbReference type="NCBI Taxonomy" id="2010972"/>
    <lineage>
        <taxon>Bacteria</taxon>
        <taxon>Pseudomonadati</taxon>
        <taxon>Pseudomonadota</taxon>
        <taxon>Alphaproteobacteria</taxon>
        <taxon>Caulobacterales</taxon>
        <taxon>Caulobacteraceae</taxon>
        <taxon>Caulobacter</taxon>
    </lineage>
</organism>
<evidence type="ECO:0000256" key="3">
    <source>
        <dbReference type="RuleBase" id="RU000363"/>
    </source>
</evidence>
<dbReference type="PRINTS" id="PR00081">
    <property type="entry name" value="GDHRDH"/>
</dbReference>
<dbReference type="SUPFAM" id="SSF51735">
    <property type="entry name" value="NAD(P)-binding Rossmann-fold domains"/>
    <property type="match status" value="1"/>
</dbReference>
<evidence type="ECO:0000313" key="5">
    <source>
        <dbReference type="Proteomes" id="UP001262754"/>
    </source>
</evidence>
<evidence type="ECO:0000256" key="1">
    <source>
        <dbReference type="ARBA" id="ARBA00006484"/>
    </source>
</evidence>
<protein>
    <submittedName>
        <fullName evidence="4">NAD(P)-dependent dehydrogenase (Short-subunit alcohol dehydrogenase family)</fullName>
    </submittedName>
</protein>
<name>A0ABU1N7D9_9CAUL</name>
<dbReference type="InterPro" id="IPR020904">
    <property type="entry name" value="Sc_DH/Rdtase_CS"/>
</dbReference>
<dbReference type="RefSeq" id="WP_310035427.1">
    <property type="nucleotide sequence ID" value="NZ_JAVDRL010000022.1"/>
</dbReference>
<dbReference type="Gene3D" id="3.40.50.720">
    <property type="entry name" value="NAD(P)-binding Rossmann-like Domain"/>
    <property type="match status" value="1"/>
</dbReference>
<sequence>MVSPKVWFITGVSSGLGRAIAEAALSAGHVVVGTLRKADQFAAFEALAPGRAHALALDVTDAAAVGPAVEAAVRLAGGLDVVVNNAGYGLVGAVEELTEAEAAREMDTNFFGVFRVVKAAIPHLKARGGGAIINIGSVAGARGFPGMGLYCASKFAVAGLSQALAKELAPFGIRVTVVEPGGFRTNFGAASMAWAQAPLPDYAAMTARLRDSMERPVVPAPNDPARGAAVVLALAAMENPPVHLALGADGRKYIRDAIHARLADYDLHVDLVESAAYPV</sequence>
<evidence type="ECO:0000256" key="2">
    <source>
        <dbReference type="ARBA" id="ARBA00023002"/>
    </source>
</evidence>
<dbReference type="PROSITE" id="PS00061">
    <property type="entry name" value="ADH_SHORT"/>
    <property type="match status" value="1"/>
</dbReference>
<dbReference type="PANTHER" id="PTHR43976:SF16">
    <property type="entry name" value="SHORT-CHAIN DEHYDROGENASE_REDUCTASE FAMILY PROTEIN"/>
    <property type="match status" value="1"/>
</dbReference>
<dbReference type="PANTHER" id="PTHR43976">
    <property type="entry name" value="SHORT CHAIN DEHYDROGENASE"/>
    <property type="match status" value="1"/>
</dbReference>
<dbReference type="PRINTS" id="PR00080">
    <property type="entry name" value="SDRFAMILY"/>
</dbReference>
<comment type="similarity">
    <text evidence="1 3">Belongs to the short-chain dehydrogenases/reductases (SDR) family.</text>
</comment>
<dbReference type="Pfam" id="PF00106">
    <property type="entry name" value="adh_short"/>
    <property type="match status" value="1"/>
</dbReference>
<keyword evidence="2" id="KW-0560">Oxidoreductase</keyword>